<reference evidence="2 3" key="2">
    <citation type="submission" date="2020-08" db="EMBL/GenBank/DDBJ databases">
        <authorList>
            <person name="Partida-Martinez L."/>
            <person name="Huntemann M."/>
            <person name="Clum A."/>
            <person name="Wang J."/>
            <person name="Palaniappan K."/>
            <person name="Ritter S."/>
            <person name="Chen I.-M."/>
            <person name="Stamatis D."/>
            <person name="Reddy T."/>
            <person name="O'Malley R."/>
            <person name="Daum C."/>
            <person name="Shapiro N."/>
            <person name="Ivanova N."/>
            <person name="Kyrpides N."/>
            <person name="Woyke T."/>
        </authorList>
    </citation>
    <scope>NUCLEOTIDE SEQUENCE [LARGE SCALE GENOMIC DNA]</scope>
    <source>
        <strain evidence="2 3">AS2.23</strain>
    </source>
</reference>
<organism evidence="2 3">
    <name type="scientific">Kineococcus radiotolerans</name>
    <dbReference type="NCBI Taxonomy" id="131568"/>
    <lineage>
        <taxon>Bacteria</taxon>
        <taxon>Bacillati</taxon>
        <taxon>Actinomycetota</taxon>
        <taxon>Actinomycetes</taxon>
        <taxon>Kineosporiales</taxon>
        <taxon>Kineosporiaceae</taxon>
        <taxon>Kineococcus</taxon>
    </lineage>
</organism>
<gene>
    <name evidence="2" type="ORF">FHR75_004053</name>
</gene>
<dbReference type="AlphaFoldDB" id="A0A7W4XYI5"/>
<sequence>MHHDMTNAEPADPLRVVLNAHARTLATATARYSWRTPVEGPVQTSAYGHTDLTTGAATMTTVATTFPSLPPPAPLGGDGVLVLDGLIALPGQSTPEEVTAHALLVPEAGSLSMILLHGPPTQDDEGRWTSSRTDAPRLTMEVDPLLGSVAATFHWLAAVVSAEPDGAPGRYRVDLDLSQLVDDAHPQRREAVRLTLDQLRPGLSSGSASGTVSGIVEVDPASGLVTSFSVTAEEPDEGPNEGSDEQSDEGPQIDPILLQLRDHGVTVQVEVAPARE</sequence>
<dbReference type="Proteomes" id="UP000533269">
    <property type="component" value="Unassembled WGS sequence"/>
</dbReference>
<dbReference type="RefSeq" id="WP_183392823.1">
    <property type="nucleotide sequence ID" value="NZ_JACHVY010000005.1"/>
</dbReference>
<protein>
    <submittedName>
        <fullName evidence="2">ABC-type amino acid transport substrate-binding protein</fullName>
    </submittedName>
</protein>
<evidence type="ECO:0000313" key="3">
    <source>
        <dbReference type="Proteomes" id="UP000533269"/>
    </source>
</evidence>
<evidence type="ECO:0000313" key="2">
    <source>
        <dbReference type="EMBL" id="MBB2903211.1"/>
    </source>
</evidence>
<feature type="compositionally biased region" description="Acidic residues" evidence="1">
    <location>
        <begin position="233"/>
        <end position="248"/>
    </location>
</feature>
<comment type="caution">
    <text evidence="2">The sequence shown here is derived from an EMBL/GenBank/DDBJ whole genome shotgun (WGS) entry which is preliminary data.</text>
</comment>
<dbReference type="EMBL" id="JACHVY010000005">
    <property type="protein sequence ID" value="MBB2903211.1"/>
    <property type="molecule type" value="Genomic_DNA"/>
</dbReference>
<proteinExistence type="predicted"/>
<name>A0A7W4XYI5_KINRA</name>
<feature type="region of interest" description="Disordered" evidence="1">
    <location>
        <begin position="231"/>
        <end position="256"/>
    </location>
</feature>
<accession>A0A7W4XYI5</accession>
<evidence type="ECO:0000256" key="1">
    <source>
        <dbReference type="SAM" id="MobiDB-lite"/>
    </source>
</evidence>
<reference evidence="2 3" key="1">
    <citation type="submission" date="2020-08" db="EMBL/GenBank/DDBJ databases">
        <title>The Agave Microbiome: Exploring the role of microbial communities in plant adaptations to desert environments.</title>
        <authorList>
            <person name="Partida-Martinez L.P."/>
        </authorList>
    </citation>
    <scope>NUCLEOTIDE SEQUENCE [LARGE SCALE GENOMIC DNA]</scope>
    <source>
        <strain evidence="2 3">AS2.23</strain>
    </source>
</reference>